<gene>
    <name evidence="2" type="ORF">WJX74_005103</name>
</gene>
<dbReference type="AlphaFoldDB" id="A0AAW1QNF4"/>
<feature type="compositionally biased region" description="Polar residues" evidence="1">
    <location>
        <begin position="271"/>
        <end position="287"/>
    </location>
</feature>
<feature type="region of interest" description="Disordered" evidence="1">
    <location>
        <begin position="58"/>
        <end position="78"/>
    </location>
</feature>
<dbReference type="EMBL" id="JALJOS010000029">
    <property type="protein sequence ID" value="KAK9822922.1"/>
    <property type="molecule type" value="Genomic_DNA"/>
</dbReference>
<keyword evidence="3" id="KW-1185">Reference proteome</keyword>
<feature type="compositionally biased region" description="Polar residues" evidence="1">
    <location>
        <begin position="173"/>
        <end position="191"/>
    </location>
</feature>
<name>A0AAW1QNF4_9CHLO</name>
<feature type="region of interest" description="Disordered" evidence="1">
    <location>
        <begin position="173"/>
        <end position="227"/>
    </location>
</feature>
<dbReference type="Proteomes" id="UP001438707">
    <property type="component" value="Unassembled WGS sequence"/>
</dbReference>
<comment type="caution">
    <text evidence="2">The sequence shown here is derived from an EMBL/GenBank/DDBJ whole genome shotgun (WGS) entry which is preliminary data.</text>
</comment>
<feature type="region of interest" description="Disordered" evidence="1">
    <location>
        <begin position="269"/>
        <end position="310"/>
    </location>
</feature>
<reference evidence="2 3" key="1">
    <citation type="journal article" date="2024" name="Nat. Commun.">
        <title>Phylogenomics reveals the evolutionary origins of lichenization in chlorophyte algae.</title>
        <authorList>
            <person name="Puginier C."/>
            <person name="Libourel C."/>
            <person name="Otte J."/>
            <person name="Skaloud P."/>
            <person name="Haon M."/>
            <person name="Grisel S."/>
            <person name="Petersen M."/>
            <person name="Berrin J.G."/>
            <person name="Delaux P.M."/>
            <person name="Dal Grande F."/>
            <person name="Keller J."/>
        </authorList>
    </citation>
    <scope>NUCLEOTIDE SEQUENCE [LARGE SCALE GENOMIC DNA]</scope>
    <source>
        <strain evidence="2 3">SAG 2145</strain>
    </source>
</reference>
<evidence type="ECO:0000313" key="2">
    <source>
        <dbReference type="EMBL" id="KAK9822922.1"/>
    </source>
</evidence>
<protein>
    <submittedName>
        <fullName evidence="2">Uncharacterized protein</fullName>
    </submittedName>
</protein>
<evidence type="ECO:0000256" key="1">
    <source>
        <dbReference type="SAM" id="MobiDB-lite"/>
    </source>
</evidence>
<sequence>MQIQDEPEQLQQTLVRVINTLSQVRASAASQLAATESALAANKEVYRTLNSRLANWRTQQAQMQPEQGGSSDSGVEMSRASTLQEDKVAAILAKARAIREQQLVSFESVTCKGRLKPTRHATARQLPAQQPGNIFAKPLRAIMPQVTPTIAAPVAASQSRQQAQPYHSTIAAKQSLTVQPSNTSTKAAQSKTADRTHPARNRSGRAPAKGVADGLQGRTNAAGGPAQGRSFLQCDVSAGLRSAVRVTSAAGPKPAKATDPAAASKAAAAASNSQSLRAVPGSASTAVRSHDEPGDVPISVGPDGTADQVAPGLRQDMQAGRPNSAALPPLQLPSSFRQALTGLRDMGASQVSQAGRSTAYLDPRAYQAAAGEAMRDAGTAFCDRLASSSDSSEPGLKAWASPDAQRRLRLMSLAEAQIYLLRQAQHHAAAAAAVKSQPANSIAVEAMASYYKVLRRELESLEADEGIQDPDAASRWRNRALRSWLQSCSEASPRPQTPPAISSDAPGIDDLWLPAVCWQQARPAVAEASMGPASARDRPLHADLPAAPGMDGTLTERIAWARLRHQIQVYAFQAYLEGQVAAALLPQGLRSLPAAQTSSHMGHAASRSSPPDAKSLERSLAQFRLAQAFLGKGAEAGLCSITTMDTGFS</sequence>
<evidence type="ECO:0000313" key="3">
    <source>
        <dbReference type="Proteomes" id="UP001438707"/>
    </source>
</evidence>
<proteinExistence type="predicted"/>
<accession>A0AAW1QNF4</accession>
<organism evidence="2 3">
    <name type="scientific">Apatococcus lobatus</name>
    <dbReference type="NCBI Taxonomy" id="904363"/>
    <lineage>
        <taxon>Eukaryota</taxon>
        <taxon>Viridiplantae</taxon>
        <taxon>Chlorophyta</taxon>
        <taxon>core chlorophytes</taxon>
        <taxon>Trebouxiophyceae</taxon>
        <taxon>Chlorellales</taxon>
        <taxon>Chlorellaceae</taxon>
        <taxon>Apatococcus</taxon>
    </lineage>
</organism>